<name>A0A9X1NPU7_9ACTN</name>
<accession>A0A9X1NPU7</accession>
<protein>
    <submittedName>
        <fullName evidence="2">Uncharacterized protein</fullName>
    </submittedName>
</protein>
<dbReference type="Proteomes" id="UP001138997">
    <property type="component" value="Unassembled WGS sequence"/>
</dbReference>
<comment type="caution">
    <text evidence="2">The sequence shown here is derived from an EMBL/GenBank/DDBJ whole genome shotgun (WGS) entry which is preliminary data.</text>
</comment>
<gene>
    <name evidence="2" type="ORF">LR394_39900</name>
</gene>
<dbReference type="EMBL" id="JAJOMB010000041">
    <property type="protein sequence ID" value="MCD5317076.1"/>
    <property type="molecule type" value="Genomic_DNA"/>
</dbReference>
<proteinExistence type="predicted"/>
<sequence length="105" mass="12314">MPKRERSQTPQQKKALSLARDGRNVYGESNRSRRAVRLRKRLVNRANRRAGAVLLAPARDPEQAEVVEIRLVTRRSKTWRKVPDVSLAEFLARRKTGTRWDLRQR</sequence>
<dbReference type="RefSeq" id="WP_231449927.1">
    <property type="nucleotide sequence ID" value="NZ_JAJOMB010000041.1"/>
</dbReference>
<dbReference type="AlphaFoldDB" id="A0A9X1NPU7"/>
<organism evidence="2 3">
    <name type="scientific">Kineosporia babensis</name>
    <dbReference type="NCBI Taxonomy" id="499548"/>
    <lineage>
        <taxon>Bacteria</taxon>
        <taxon>Bacillati</taxon>
        <taxon>Actinomycetota</taxon>
        <taxon>Actinomycetes</taxon>
        <taxon>Kineosporiales</taxon>
        <taxon>Kineosporiaceae</taxon>
        <taxon>Kineosporia</taxon>
    </lineage>
</organism>
<feature type="region of interest" description="Disordered" evidence="1">
    <location>
        <begin position="1"/>
        <end position="32"/>
    </location>
</feature>
<reference evidence="2" key="1">
    <citation type="submission" date="2021-11" db="EMBL/GenBank/DDBJ databases">
        <title>Streptomyces corallinus and Kineosporia corallina sp. nov., two new coral-derived marine actinobacteria.</title>
        <authorList>
            <person name="Buangrab K."/>
            <person name="Sutthacheep M."/>
            <person name="Yeemin T."/>
            <person name="Harunari E."/>
            <person name="Igarashi Y."/>
            <person name="Sripreechasak P."/>
            <person name="Kanchanasin P."/>
            <person name="Tanasupawat S."/>
            <person name="Phongsopitanun W."/>
        </authorList>
    </citation>
    <scope>NUCLEOTIDE SEQUENCE</scope>
    <source>
        <strain evidence="2">JCM 31032</strain>
    </source>
</reference>
<evidence type="ECO:0000313" key="2">
    <source>
        <dbReference type="EMBL" id="MCD5317076.1"/>
    </source>
</evidence>
<keyword evidence="3" id="KW-1185">Reference proteome</keyword>
<evidence type="ECO:0000256" key="1">
    <source>
        <dbReference type="SAM" id="MobiDB-lite"/>
    </source>
</evidence>
<evidence type="ECO:0000313" key="3">
    <source>
        <dbReference type="Proteomes" id="UP001138997"/>
    </source>
</evidence>